<evidence type="ECO:0008006" key="5">
    <source>
        <dbReference type="Google" id="ProtNLM"/>
    </source>
</evidence>
<feature type="domain" description="XdhC Rossmann" evidence="2">
    <location>
        <begin position="202"/>
        <end position="344"/>
    </location>
</feature>
<proteinExistence type="predicted"/>
<evidence type="ECO:0000313" key="3">
    <source>
        <dbReference type="EMBL" id="ABS03561.1"/>
    </source>
</evidence>
<evidence type="ECO:0000313" key="4">
    <source>
        <dbReference type="Proteomes" id="UP000001116"/>
    </source>
</evidence>
<sequence>MREVFPQLRGLLAGGEPFAVATVFRVEGSAPRPAGASLVVTADGAVVGSVSGGCVEGAVYELCRLTLEDGRSRTERFGVDDDPFAVGLTCGGALDVLVRPFTVADGDLLRRAVEAEAGGRATVLATVVGPAGSARLGRTLLVDAAGTAGTLGDADLDRSVEAAARAALRRGDSGAPRPVGCADGRYDEVDVFLEVVAPPPRLLVFGAVEPAGALTRLAKFLGYHVTVCDARGLFATRARFPDADEVVVQWPAAYLRATAVDERTVVCVLTHDEKFDVPLLEEALRGPAGYVGALGSRRTHRDRLSRLAAAGVRAEQLERLSSPLGLDLGARTPEETAVSIVAEIIAHRHGGSGARLSRSAGPIHRADTPVPLIVPQVRRCS</sequence>
<feature type="domain" description="XdhC- CoxI" evidence="1">
    <location>
        <begin position="12"/>
        <end position="78"/>
    </location>
</feature>
<dbReference type="eggNOG" id="COG1975">
    <property type="taxonomic scope" value="Bacteria"/>
</dbReference>
<dbReference type="PANTHER" id="PTHR30388">
    <property type="entry name" value="ALDEHYDE OXIDOREDUCTASE MOLYBDENUM COFACTOR ASSEMBLY PROTEIN"/>
    <property type="match status" value="1"/>
</dbReference>
<feature type="domain" description="XdhC- CoxI" evidence="1">
    <location>
        <begin position="117"/>
        <end position="173"/>
    </location>
</feature>
<dbReference type="Gene3D" id="3.40.50.720">
    <property type="entry name" value="NAD(P)-binding Rossmann-like Domain"/>
    <property type="match status" value="1"/>
</dbReference>
<dbReference type="STRING" id="266940.Krad_2076"/>
<evidence type="ECO:0000259" key="2">
    <source>
        <dbReference type="Pfam" id="PF13478"/>
    </source>
</evidence>
<dbReference type="Proteomes" id="UP000001116">
    <property type="component" value="Chromosome"/>
</dbReference>
<name>A6W9S2_KINRD</name>
<dbReference type="Pfam" id="PF02625">
    <property type="entry name" value="XdhC_CoxI"/>
    <property type="match status" value="2"/>
</dbReference>
<dbReference type="RefSeq" id="WP_011981300.1">
    <property type="nucleotide sequence ID" value="NC_009664.2"/>
</dbReference>
<dbReference type="AlphaFoldDB" id="A6W9S2"/>
<keyword evidence="4" id="KW-1185">Reference proteome</keyword>
<dbReference type="KEGG" id="kra:Krad_2076"/>
<dbReference type="Pfam" id="PF13478">
    <property type="entry name" value="XdhC_C"/>
    <property type="match status" value="1"/>
</dbReference>
<dbReference type="EMBL" id="CP000750">
    <property type="protein sequence ID" value="ABS03561.1"/>
    <property type="molecule type" value="Genomic_DNA"/>
</dbReference>
<organism evidence="3 4">
    <name type="scientific">Kineococcus radiotolerans (strain ATCC BAA-149 / DSM 14245 / SRS30216)</name>
    <dbReference type="NCBI Taxonomy" id="266940"/>
    <lineage>
        <taxon>Bacteria</taxon>
        <taxon>Bacillati</taxon>
        <taxon>Actinomycetota</taxon>
        <taxon>Actinomycetes</taxon>
        <taxon>Kineosporiales</taxon>
        <taxon>Kineosporiaceae</taxon>
        <taxon>Kineococcus</taxon>
    </lineage>
</organism>
<evidence type="ECO:0000259" key="1">
    <source>
        <dbReference type="Pfam" id="PF02625"/>
    </source>
</evidence>
<dbReference type="PANTHER" id="PTHR30388:SF4">
    <property type="entry name" value="MOLYBDENUM COFACTOR INSERTION CHAPERONE PAOD"/>
    <property type="match status" value="1"/>
</dbReference>
<dbReference type="InterPro" id="IPR052698">
    <property type="entry name" value="MoCofactor_Util/Proc"/>
</dbReference>
<gene>
    <name evidence="3" type="ordered locus">Krad_2076</name>
</gene>
<dbReference type="InterPro" id="IPR027051">
    <property type="entry name" value="XdhC_Rossmann_dom"/>
</dbReference>
<dbReference type="OrthoDB" id="9815497at2"/>
<accession>A6W9S2</accession>
<dbReference type="InterPro" id="IPR003777">
    <property type="entry name" value="XdhC_CoxI"/>
</dbReference>
<dbReference type="HOGENOM" id="CLU_041115_1_0_11"/>
<protein>
    <recommendedName>
        <fullName evidence="5">Xanthine dehydrogenase</fullName>
    </recommendedName>
</protein>
<reference evidence="4" key="1">
    <citation type="journal article" date="2008" name="PLoS ONE">
        <title>Survival in nuclear waste, extreme resistance, and potential applications gleaned from the genome sequence of Kineococcus radiotolerans SRS30216.</title>
        <authorList>
            <person name="Bagwell C.E."/>
            <person name="Bhat S."/>
            <person name="Hawkins G.M."/>
            <person name="Smith B.W."/>
            <person name="Biswas T."/>
            <person name="Hoover T.R."/>
            <person name="Saunders E."/>
            <person name="Han C.S."/>
            <person name="Tsodikov O.V."/>
            <person name="Shimkets L.J."/>
        </authorList>
    </citation>
    <scope>NUCLEOTIDE SEQUENCE [LARGE SCALE GENOMIC DNA]</scope>
    <source>
        <strain evidence="4">ATCC BAA-149 / DSM 14245 / SRS30216</strain>
    </source>
</reference>